<dbReference type="InterPro" id="IPR029044">
    <property type="entry name" value="Nucleotide-diphossugar_trans"/>
</dbReference>
<proteinExistence type="predicted"/>
<dbReference type="AlphaFoldDB" id="A0A5B1CLR4"/>
<dbReference type="PANTHER" id="PTHR42866">
    <property type="entry name" value="3-DEOXY-MANNO-OCTULOSONATE CYTIDYLYLTRANSFERASE"/>
    <property type="match status" value="1"/>
</dbReference>
<dbReference type="RefSeq" id="WP_068259501.1">
    <property type="nucleotide sequence ID" value="NZ_LWSK01000010.1"/>
</dbReference>
<organism evidence="4 5">
    <name type="scientific">Rubripirellula obstinata</name>
    <dbReference type="NCBI Taxonomy" id="406547"/>
    <lineage>
        <taxon>Bacteria</taxon>
        <taxon>Pseudomonadati</taxon>
        <taxon>Planctomycetota</taxon>
        <taxon>Planctomycetia</taxon>
        <taxon>Pirellulales</taxon>
        <taxon>Pirellulaceae</taxon>
        <taxon>Rubripirellula</taxon>
    </lineage>
</organism>
<evidence type="ECO:0000313" key="4">
    <source>
        <dbReference type="EMBL" id="KAA1260283.1"/>
    </source>
</evidence>
<dbReference type="InterPro" id="IPR004528">
    <property type="entry name" value="KdsB"/>
</dbReference>
<dbReference type="EC" id="2.7.7.38" evidence="4"/>
<dbReference type="CDD" id="cd02517">
    <property type="entry name" value="CMP-KDO-Synthetase"/>
    <property type="match status" value="1"/>
</dbReference>
<evidence type="ECO:0000256" key="3">
    <source>
        <dbReference type="ARBA" id="ARBA00022985"/>
    </source>
</evidence>
<keyword evidence="1 4" id="KW-0808">Transferase</keyword>
<protein>
    <submittedName>
        <fullName evidence="4">3-deoxy-manno-octulosonate cytidylyltransferase</fullName>
        <ecNumber evidence="4">2.7.7.38</ecNumber>
    </submittedName>
</protein>
<dbReference type="GO" id="GO:0009103">
    <property type="term" value="P:lipopolysaccharide biosynthetic process"/>
    <property type="evidence" value="ECO:0007669"/>
    <property type="project" value="UniProtKB-KW"/>
</dbReference>
<dbReference type="NCBIfam" id="TIGR00466">
    <property type="entry name" value="kdsB"/>
    <property type="match status" value="1"/>
</dbReference>
<dbReference type="Proteomes" id="UP000322699">
    <property type="component" value="Unassembled WGS sequence"/>
</dbReference>
<dbReference type="InterPro" id="IPR003329">
    <property type="entry name" value="Cytidylyl_trans"/>
</dbReference>
<evidence type="ECO:0000256" key="2">
    <source>
        <dbReference type="ARBA" id="ARBA00022695"/>
    </source>
</evidence>
<dbReference type="PANTHER" id="PTHR42866:SF2">
    <property type="entry name" value="3-DEOXY-MANNO-OCTULOSONATE CYTIDYLYLTRANSFERASE, MITOCHONDRIAL"/>
    <property type="match status" value="1"/>
</dbReference>
<dbReference type="OrthoDB" id="9815559at2"/>
<name>A0A5B1CLR4_9BACT</name>
<keyword evidence="3" id="KW-0448">Lipopolysaccharide biosynthesis</keyword>
<accession>A0A5B1CLR4</accession>
<keyword evidence="5" id="KW-1185">Reference proteome</keyword>
<dbReference type="Gene3D" id="3.90.550.10">
    <property type="entry name" value="Spore Coat Polysaccharide Biosynthesis Protein SpsA, Chain A"/>
    <property type="match status" value="1"/>
</dbReference>
<reference evidence="4 5" key="1">
    <citation type="submission" date="2019-08" db="EMBL/GenBank/DDBJ databases">
        <title>Deep-cultivation of Planctomycetes and their phenomic and genomic characterization uncovers novel biology.</title>
        <authorList>
            <person name="Wiegand S."/>
            <person name="Jogler M."/>
            <person name="Boedeker C."/>
            <person name="Pinto D."/>
            <person name="Vollmers J."/>
            <person name="Rivas-Marin E."/>
            <person name="Kohn T."/>
            <person name="Peeters S.H."/>
            <person name="Heuer A."/>
            <person name="Rast P."/>
            <person name="Oberbeckmann S."/>
            <person name="Bunk B."/>
            <person name="Jeske O."/>
            <person name="Meyerdierks A."/>
            <person name="Storesund J.E."/>
            <person name="Kallscheuer N."/>
            <person name="Luecker S."/>
            <person name="Lage O.M."/>
            <person name="Pohl T."/>
            <person name="Merkel B.J."/>
            <person name="Hornburger P."/>
            <person name="Mueller R.-W."/>
            <person name="Bruemmer F."/>
            <person name="Labrenz M."/>
            <person name="Spormann A.M."/>
            <person name="Op Den Camp H."/>
            <person name="Overmann J."/>
            <person name="Amann R."/>
            <person name="Jetten M.S.M."/>
            <person name="Mascher T."/>
            <person name="Medema M.H."/>
            <person name="Devos D.P."/>
            <person name="Kaster A.-K."/>
            <person name="Ovreas L."/>
            <person name="Rohde M."/>
            <person name="Galperin M.Y."/>
            <person name="Jogler C."/>
        </authorList>
    </citation>
    <scope>NUCLEOTIDE SEQUENCE [LARGE SCALE GENOMIC DNA]</scope>
    <source>
        <strain evidence="4 5">LF1</strain>
    </source>
</reference>
<dbReference type="GO" id="GO:0005829">
    <property type="term" value="C:cytosol"/>
    <property type="evidence" value="ECO:0007669"/>
    <property type="project" value="TreeGrafter"/>
</dbReference>
<dbReference type="Pfam" id="PF02348">
    <property type="entry name" value="CTP_transf_3"/>
    <property type="match status" value="1"/>
</dbReference>
<dbReference type="NCBIfam" id="NF003950">
    <property type="entry name" value="PRK05450.1-3"/>
    <property type="match status" value="1"/>
</dbReference>
<evidence type="ECO:0000313" key="5">
    <source>
        <dbReference type="Proteomes" id="UP000322699"/>
    </source>
</evidence>
<dbReference type="SUPFAM" id="SSF53448">
    <property type="entry name" value="Nucleotide-diphospho-sugar transferases"/>
    <property type="match status" value="1"/>
</dbReference>
<dbReference type="NCBIfam" id="NF003952">
    <property type="entry name" value="PRK05450.1-5"/>
    <property type="match status" value="1"/>
</dbReference>
<dbReference type="EMBL" id="VRLW01000001">
    <property type="protein sequence ID" value="KAA1260283.1"/>
    <property type="molecule type" value="Genomic_DNA"/>
</dbReference>
<gene>
    <name evidence="4" type="primary">kpsU</name>
    <name evidence="4" type="ORF">LF1_28220</name>
</gene>
<sequence>MISKREDYCQIVIPARLASSRLPEKLLRHAGGKSVLQHTYEAACRASCTDDVIVAVDDDRLAEEVQRFGGKWIMTSVDCASGTDRIAEVAAALPGKDVFVNVQGDEPEIDPAVIDKVAARLIEDTTADLATAGVAIRDLSTLEDPSNVKIVMAGMDGSSSGRAVYFSRSVVPHVRGGITAESLASEPPIFWHHIGLYAYRRSFLQWFADQPVSLLETTEKLEQLRAVEAGKRIVVTQIQRGTPGIDTMEDLEAFRQRIDSGSVRID</sequence>
<keyword evidence="2 4" id="KW-0548">Nucleotidyltransferase</keyword>
<evidence type="ECO:0000256" key="1">
    <source>
        <dbReference type="ARBA" id="ARBA00022679"/>
    </source>
</evidence>
<dbReference type="GO" id="GO:0008690">
    <property type="term" value="F:3-deoxy-manno-octulosonate cytidylyltransferase activity"/>
    <property type="evidence" value="ECO:0007669"/>
    <property type="project" value="UniProtKB-EC"/>
</dbReference>
<comment type="caution">
    <text evidence="4">The sequence shown here is derived from an EMBL/GenBank/DDBJ whole genome shotgun (WGS) entry which is preliminary data.</text>
</comment>